<evidence type="ECO:0008006" key="4">
    <source>
        <dbReference type="Google" id="ProtNLM"/>
    </source>
</evidence>
<organism evidence="2 3">
    <name type="scientific">Actinoplanes digitatis</name>
    <dbReference type="NCBI Taxonomy" id="1868"/>
    <lineage>
        <taxon>Bacteria</taxon>
        <taxon>Bacillati</taxon>
        <taxon>Actinomycetota</taxon>
        <taxon>Actinomycetes</taxon>
        <taxon>Micromonosporales</taxon>
        <taxon>Micromonosporaceae</taxon>
        <taxon>Actinoplanes</taxon>
    </lineage>
</organism>
<feature type="signal peptide" evidence="1">
    <location>
        <begin position="1"/>
        <end position="25"/>
    </location>
</feature>
<dbReference type="RefSeq" id="WP_184996339.1">
    <property type="nucleotide sequence ID" value="NZ_BOMK01000032.1"/>
</dbReference>
<comment type="caution">
    <text evidence="2">The sequence shown here is derived from an EMBL/GenBank/DDBJ whole genome shotgun (WGS) entry which is preliminary data.</text>
</comment>
<evidence type="ECO:0000313" key="3">
    <source>
        <dbReference type="Proteomes" id="UP000578112"/>
    </source>
</evidence>
<sequence length="125" mass="13110">MATVSAAALMATAGLIAGPASPASAAPPAPTGCPYSVPTHLPNGGGKLTVLSGGTWLNTGSYADCDRIRSLSAGTVVWMWCQYSNHYNNTWYYGRVEGTTTYGWVSSDRVAFSYTPGEELATCTF</sequence>
<dbReference type="EMBL" id="JACHNH010000001">
    <property type="protein sequence ID" value="MBB4765257.1"/>
    <property type="molecule type" value="Genomic_DNA"/>
</dbReference>
<dbReference type="AlphaFoldDB" id="A0A7W7I2N6"/>
<dbReference type="Proteomes" id="UP000578112">
    <property type="component" value="Unassembled WGS sequence"/>
</dbReference>
<reference evidence="2 3" key="1">
    <citation type="submission" date="2020-08" db="EMBL/GenBank/DDBJ databases">
        <title>Sequencing the genomes of 1000 actinobacteria strains.</title>
        <authorList>
            <person name="Klenk H.-P."/>
        </authorList>
    </citation>
    <scope>NUCLEOTIDE SEQUENCE [LARGE SCALE GENOMIC DNA]</scope>
    <source>
        <strain evidence="2 3">DSM 43149</strain>
    </source>
</reference>
<name>A0A7W7I2N6_9ACTN</name>
<proteinExistence type="predicted"/>
<keyword evidence="3" id="KW-1185">Reference proteome</keyword>
<keyword evidence="1" id="KW-0732">Signal</keyword>
<feature type="chain" id="PRO_5031479131" description="SH3 domain-containing protein" evidence="1">
    <location>
        <begin position="26"/>
        <end position="125"/>
    </location>
</feature>
<evidence type="ECO:0000313" key="2">
    <source>
        <dbReference type="EMBL" id="MBB4765257.1"/>
    </source>
</evidence>
<evidence type="ECO:0000256" key="1">
    <source>
        <dbReference type="SAM" id="SignalP"/>
    </source>
</evidence>
<protein>
    <recommendedName>
        <fullName evidence="4">SH3 domain-containing protein</fullName>
    </recommendedName>
</protein>
<gene>
    <name evidence="2" type="ORF">BJ971_005813</name>
</gene>
<accession>A0A7W7I2N6</accession>